<keyword evidence="2" id="KW-1185">Reference proteome</keyword>
<dbReference type="Proteomes" id="UP001239795">
    <property type="component" value="Unassembled WGS sequence"/>
</dbReference>
<comment type="caution">
    <text evidence="1">The sequence shown here is derived from an EMBL/GenBank/DDBJ whole genome shotgun (WGS) entry which is preliminary data.</text>
</comment>
<gene>
    <name evidence="1" type="ORF">CMEL01_05697</name>
</gene>
<dbReference type="EMBL" id="MLGG01000035">
    <property type="protein sequence ID" value="KAK1454038.1"/>
    <property type="molecule type" value="Genomic_DNA"/>
</dbReference>
<organism evidence="1 2">
    <name type="scientific">Colletotrichum melonis</name>
    <dbReference type="NCBI Taxonomy" id="1209925"/>
    <lineage>
        <taxon>Eukaryota</taxon>
        <taxon>Fungi</taxon>
        <taxon>Dikarya</taxon>
        <taxon>Ascomycota</taxon>
        <taxon>Pezizomycotina</taxon>
        <taxon>Sordariomycetes</taxon>
        <taxon>Hypocreomycetidae</taxon>
        <taxon>Glomerellales</taxon>
        <taxon>Glomerellaceae</taxon>
        <taxon>Colletotrichum</taxon>
        <taxon>Colletotrichum acutatum species complex</taxon>
    </lineage>
</organism>
<sequence>MGASLCRTRPESSHSPPALSRLRGLVRCRSICMGMKDQQMSFAIGLRPSTPSVLWNATLLTTVHSHCPTTCSVRRTSRQASDRKAT</sequence>
<evidence type="ECO:0000313" key="1">
    <source>
        <dbReference type="EMBL" id="KAK1454038.1"/>
    </source>
</evidence>
<name>A0AAI9U937_9PEZI</name>
<protein>
    <submittedName>
        <fullName evidence="1">Uncharacterized protein</fullName>
    </submittedName>
</protein>
<dbReference type="AlphaFoldDB" id="A0AAI9U937"/>
<evidence type="ECO:0000313" key="2">
    <source>
        <dbReference type="Proteomes" id="UP001239795"/>
    </source>
</evidence>
<reference evidence="1 2" key="1">
    <citation type="submission" date="2016-10" db="EMBL/GenBank/DDBJ databases">
        <title>The genome sequence of Colletotrichum fioriniae PJ7.</title>
        <authorList>
            <person name="Baroncelli R."/>
        </authorList>
    </citation>
    <scope>NUCLEOTIDE SEQUENCE [LARGE SCALE GENOMIC DNA]</scope>
    <source>
        <strain evidence="1">Col 31</strain>
    </source>
</reference>
<proteinExistence type="predicted"/>
<accession>A0AAI9U937</accession>